<dbReference type="Proteomes" id="UP001501586">
    <property type="component" value="Unassembled WGS sequence"/>
</dbReference>
<dbReference type="EMBL" id="BAABAZ010000006">
    <property type="protein sequence ID" value="GAA4284677.1"/>
    <property type="molecule type" value="Genomic_DNA"/>
</dbReference>
<evidence type="ECO:0000256" key="1">
    <source>
        <dbReference type="SAM" id="MobiDB-lite"/>
    </source>
</evidence>
<evidence type="ECO:0000259" key="3">
    <source>
        <dbReference type="Pfam" id="PF03703"/>
    </source>
</evidence>
<dbReference type="PIRSF" id="PIRSF026631">
    <property type="entry name" value="UCP026631"/>
    <property type="match status" value="1"/>
</dbReference>
<proteinExistence type="predicted"/>
<accession>A0ABP8ELM2</accession>
<evidence type="ECO:0000313" key="5">
    <source>
        <dbReference type="Proteomes" id="UP001501586"/>
    </source>
</evidence>
<dbReference type="Pfam" id="PF03703">
    <property type="entry name" value="bPH_2"/>
    <property type="match status" value="3"/>
</dbReference>
<feature type="transmembrane region" description="Helical" evidence="2">
    <location>
        <begin position="318"/>
        <end position="337"/>
    </location>
</feature>
<dbReference type="InterPro" id="IPR005182">
    <property type="entry name" value="YdbS-like_PH"/>
</dbReference>
<gene>
    <name evidence="4" type="ORF">GCM10022261_22080</name>
</gene>
<sequence length="566" mass="60745">MTPALKTWIILLAIVGALLAQSQQLFEGVVERALTGSGGEETDWILARPWVLAAILGGLVVTIGVIVLLNWLVWRVMGYRIDDDAVYLRKGVLSKQLRKARLDRVQSIDISQPLVPRLFGLAALKFDVAGGEGSSVDIEYLKRGRAEALRDEMLARVRSARDATRTEQAPSPDPTGPAGAGESEQPAHTASAADLAPVGPAPTASAGADRAGAEAVRRNVVARRVGSNLGTRLLAAIDSTSEDVVSDIGHTLTDVLAPYRVTARAEHDGRILRVPAHRVLLAALLSTGTLFGVLIGLVVLVGLVVLAAFGIWEAVTGILFGIIPAIAAVATMAKGALDEANFSVRITPDGLSVTHGLFTTTRKIIPLQRIQAVKLSQPLLWRLTGWWRVEYNIAGQKSDQLTSSTVLLPVGDIDQTLMMLGLVLPDPRVPAGVSGRALITSAMLARKSPDPEAPAAEGLFVDQAPASRWLDWMTWNRNAWAVTGTMLVIRSGWTTRAVECVPHARVQSMKLRSGPLQRALGLAEVELHSTEGPAKPVLRHQAAERAEEFFFTHADTTRRARAELDA</sequence>
<feature type="region of interest" description="Disordered" evidence="1">
    <location>
        <begin position="157"/>
        <end position="210"/>
    </location>
</feature>
<name>A0ABP8ELM2_9MICO</name>
<feature type="transmembrane region" description="Helical" evidence="2">
    <location>
        <begin position="279"/>
        <end position="312"/>
    </location>
</feature>
<reference evidence="5" key="1">
    <citation type="journal article" date="2019" name="Int. J. Syst. Evol. Microbiol.">
        <title>The Global Catalogue of Microorganisms (GCM) 10K type strain sequencing project: providing services to taxonomists for standard genome sequencing and annotation.</title>
        <authorList>
            <consortium name="The Broad Institute Genomics Platform"/>
            <consortium name="The Broad Institute Genome Sequencing Center for Infectious Disease"/>
            <person name="Wu L."/>
            <person name="Ma J."/>
        </authorList>
    </citation>
    <scope>NUCLEOTIDE SEQUENCE [LARGE SCALE GENOMIC DNA]</scope>
    <source>
        <strain evidence="5">JCM 17458</strain>
    </source>
</reference>
<keyword evidence="2" id="KW-1133">Transmembrane helix</keyword>
<feature type="transmembrane region" description="Helical" evidence="2">
    <location>
        <begin position="50"/>
        <end position="73"/>
    </location>
</feature>
<dbReference type="PANTHER" id="PTHR34473:SF2">
    <property type="entry name" value="UPF0699 TRANSMEMBRANE PROTEIN YDBT"/>
    <property type="match status" value="1"/>
</dbReference>
<feature type="compositionally biased region" description="Low complexity" evidence="1">
    <location>
        <begin position="201"/>
        <end position="210"/>
    </location>
</feature>
<feature type="domain" description="YdbS-like PH" evidence="3">
    <location>
        <begin position="74"/>
        <end position="152"/>
    </location>
</feature>
<keyword evidence="5" id="KW-1185">Reference proteome</keyword>
<protein>
    <submittedName>
        <fullName evidence="4">PH domain-containing protein</fullName>
    </submittedName>
</protein>
<dbReference type="RefSeq" id="WP_236862653.1">
    <property type="nucleotide sequence ID" value="NZ_BAABAZ010000006.1"/>
</dbReference>
<dbReference type="PANTHER" id="PTHR34473">
    <property type="entry name" value="UPF0699 TRANSMEMBRANE PROTEIN YDBS"/>
    <property type="match status" value="1"/>
</dbReference>
<evidence type="ECO:0000313" key="4">
    <source>
        <dbReference type="EMBL" id="GAA4284677.1"/>
    </source>
</evidence>
<feature type="domain" description="YdbS-like PH" evidence="3">
    <location>
        <begin position="341"/>
        <end position="403"/>
    </location>
</feature>
<evidence type="ECO:0000256" key="2">
    <source>
        <dbReference type="SAM" id="Phobius"/>
    </source>
</evidence>
<feature type="domain" description="YdbS-like PH" evidence="3">
    <location>
        <begin position="475"/>
        <end position="549"/>
    </location>
</feature>
<organism evidence="4 5">
    <name type="scientific">Brevibacterium daeguense</name>
    <dbReference type="NCBI Taxonomy" id="909936"/>
    <lineage>
        <taxon>Bacteria</taxon>
        <taxon>Bacillati</taxon>
        <taxon>Actinomycetota</taxon>
        <taxon>Actinomycetes</taxon>
        <taxon>Micrococcales</taxon>
        <taxon>Brevibacteriaceae</taxon>
        <taxon>Brevibacterium</taxon>
    </lineage>
</organism>
<keyword evidence="2" id="KW-0472">Membrane</keyword>
<keyword evidence="2" id="KW-0812">Transmembrane</keyword>
<comment type="caution">
    <text evidence="4">The sequence shown here is derived from an EMBL/GenBank/DDBJ whole genome shotgun (WGS) entry which is preliminary data.</text>
</comment>
<dbReference type="InterPro" id="IPR014529">
    <property type="entry name" value="UCP026631"/>
</dbReference>